<reference evidence="13 14" key="1">
    <citation type="submission" date="2024-09" db="EMBL/GenBank/DDBJ databases">
        <authorList>
            <person name="Sun Q."/>
            <person name="Mori K."/>
        </authorList>
    </citation>
    <scope>NUCLEOTIDE SEQUENCE [LARGE SCALE GENOMIC DNA]</scope>
    <source>
        <strain evidence="13 14">CECT 9424</strain>
    </source>
</reference>
<dbReference type="PANTHER" id="PTHR30487:SF0">
    <property type="entry name" value="PREPILIN LEADER PEPTIDASE_N-METHYLTRANSFERASE-RELATED"/>
    <property type="match status" value="1"/>
</dbReference>
<evidence type="ECO:0000259" key="12">
    <source>
        <dbReference type="Pfam" id="PF06750"/>
    </source>
</evidence>
<keyword evidence="9" id="KW-0645">Protease</keyword>
<keyword evidence="9" id="KW-0511">Multifunctional enzyme</keyword>
<evidence type="ECO:0000256" key="8">
    <source>
        <dbReference type="RuleBase" id="RU003793"/>
    </source>
</evidence>
<comment type="similarity">
    <text evidence="2 8">Belongs to the peptidase A24 family.</text>
</comment>
<feature type="domain" description="Prepilin peptidase A24 N-terminal" evidence="12">
    <location>
        <begin position="13"/>
        <end position="93"/>
    </location>
</feature>
<evidence type="ECO:0000256" key="4">
    <source>
        <dbReference type="ARBA" id="ARBA00022519"/>
    </source>
</evidence>
<dbReference type="Pfam" id="PF06750">
    <property type="entry name" value="A24_N_bact"/>
    <property type="match status" value="1"/>
</dbReference>
<comment type="catalytic activity">
    <reaction evidence="9">
        <text>Typically cleaves a -Gly-|-Phe- bond to release an N-terminal, basic peptide of 5-8 residues from type IV prepilin, and then N-methylates the new N-terminal amino group, the methyl donor being S-adenosyl-L-methionine.</text>
        <dbReference type="EC" id="3.4.23.43"/>
    </reaction>
</comment>
<evidence type="ECO:0000256" key="7">
    <source>
        <dbReference type="ARBA" id="ARBA00023136"/>
    </source>
</evidence>
<comment type="subcellular location">
    <subcellularLocation>
        <location evidence="1">Cell inner membrane</location>
        <topology evidence="1">Multi-pass membrane protein</topology>
    </subcellularLocation>
    <subcellularLocation>
        <location evidence="9">Cell membrane</location>
        <topology evidence="9">Multi-pass membrane protein</topology>
    </subcellularLocation>
</comment>
<evidence type="ECO:0000256" key="6">
    <source>
        <dbReference type="ARBA" id="ARBA00022989"/>
    </source>
</evidence>
<evidence type="ECO:0000313" key="13">
    <source>
        <dbReference type="EMBL" id="MFB9148700.1"/>
    </source>
</evidence>
<dbReference type="EC" id="3.4.23.43" evidence="9"/>
<keyword evidence="6 10" id="KW-1133">Transmembrane helix</keyword>
<comment type="caution">
    <text evidence="13">The sequence shown here is derived from an EMBL/GenBank/DDBJ whole genome shotgun (WGS) entry which is preliminary data.</text>
</comment>
<dbReference type="GO" id="GO:0016787">
    <property type="term" value="F:hydrolase activity"/>
    <property type="evidence" value="ECO:0007669"/>
    <property type="project" value="UniProtKB-KW"/>
</dbReference>
<keyword evidence="7 10" id="KW-0472">Membrane</keyword>
<dbReference type="Proteomes" id="UP001589670">
    <property type="component" value="Unassembled WGS sequence"/>
</dbReference>
<organism evidence="13 14">
    <name type="scientific">Roseovarius ramblicola</name>
    <dbReference type="NCBI Taxonomy" id="2022336"/>
    <lineage>
        <taxon>Bacteria</taxon>
        <taxon>Pseudomonadati</taxon>
        <taxon>Pseudomonadota</taxon>
        <taxon>Alphaproteobacteria</taxon>
        <taxon>Rhodobacterales</taxon>
        <taxon>Roseobacteraceae</taxon>
        <taxon>Roseovarius</taxon>
    </lineage>
</organism>
<keyword evidence="9" id="KW-0489">Methyltransferase</keyword>
<comment type="function">
    <text evidence="9">Plays an essential role in type IV pili and type II pseudopili formation by proteolytically removing the leader sequence from substrate proteins and subsequently monomethylating the alpha-amino group of the newly exposed N-terminal phenylalanine.</text>
</comment>
<keyword evidence="3" id="KW-1003">Cell membrane</keyword>
<keyword evidence="9" id="KW-0808">Transferase</keyword>
<evidence type="ECO:0000256" key="5">
    <source>
        <dbReference type="ARBA" id="ARBA00022692"/>
    </source>
</evidence>
<keyword evidence="4" id="KW-0997">Cell inner membrane</keyword>
<dbReference type="PRINTS" id="PR00864">
    <property type="entry name" value="PREPILNPTASE"/>
</dbReference>
<keyword evidence="14" id="KW-1185">Reference proteome</keyword>
<evidence type="ECO:0000313" key="14">
    <source>
        <dbReference type="Proteomes" id="UP001589670"/>
    </source>
</evidence>
<evidence type="ECO:0000256" key="3">
    <source>
        <dbReference type="ARBA" id="ARBA00022475"/>
    </source>
</evidence>
<evidence type="ECO:0000256" key="9">
    <source>
        <dbReference type="RuleBase" id="RU003794"/>
    </source>
</evidence>
<keyword evidence="5 9" id="KW-0812">Transmembrane</keyword>
<evidence type="ECO:0000256" key="10">
    <source>
        <dbReference type="SAM" id="Phobius"/>
    </source>
</evidence>
<feature type="domain" description="Prepilin type IV endopeptidase peptidase" evidence="11">
    <location>
        <begin position="108"/>
        <end position="212"/>
    </location>
</feature>
<protein>
    <recommendedName>
        <fullName evidence="9">Prepilin leader peptidase/N-methyltransferase</fullName>
        <ecNumber evidence="9">2.1.1.-</ecNumber>
        <ecNumber evidence="9">3.4.23.43</ecNumber>
    </recommendedName>
</protein>
<dbReference type="Gene3D" id="1.20.120.1220">
    <property type="match status" value="1"/>
</dbReference>
<dbReference type="InterPro" id="IPR000045">
    <property type="entry name" value="Prepilin_IV_endopep_pep"/>
</dbReference>
<dbReference type="EMBL" id="JBHMEC010000004">
    <property type="protein sequence ID" value="MFB9148700.1"/>
    <property type="molecule type" value="Genomic_DNA"/>
</dbReference>
<evidence type="ECO:0000256" key="1">
    <source>
        <dbReference type="ARBA" id="ARBA00004429"/>
    </source>
</evidence>
<dbReference type="PANTHER" id="PTHR30487">
    <property type="entry name" value="TYPE 4 PREPILIN-LIKE PROTEINS LEADER PEPTIDE-PROCESSING ENZYME"/>
    <property type="match status" value="1"/>
</dbReference>
<dbReference type="InterPro" id="IPR014032">
    <property type="entry name" value="Peptidase_A24A_bac"/>
</dbReference>
<gene>
    <name evidence="13" type="ORF">ACFFU4_02915</name>
</gene>
<dbReference type="InterPro" id="IPR050882">
    <property type="entry name" value="Prepilin_peptidase/N-MTase"/>
</dbReference>
<sequence length="247" mass="25147">MQSLLPLSLFLLVTGAAAGSFLALWAERLPHGEGVVLRGSRCRGCGARIGWRDLVPVVSWLSLGGRCRGCGATVPRWLWHAELGGVALAAAAILVAPTPALMALGALWLWLLMGLALCDLTAMRLPDPLNAALLATGLGLGMSGPGTGAALIGAGAGAGAFLTIRLAYQALRGREGLGMGDVKLMAGIGAGLGWQALPLVALIASLCALGVTLALRHGRVERDAEIPFGAYLCAAAALVWIATIGTT</sequence>
<dbReference type="RefSeq" id="WP_377066880.1">
    <property type="nucleotide sequence ID" value="NZ_JBHMEC010000004.1"/>
</dbReference>
<dbReference type="EC" id="2.1.1.-" evidence="9"/>
<proteinExistence type="inferred from homology"/>
<feature type="transmembrane region" description="Helical" evidence="10">
    <location>
        <begin position="226"/>
        <end position="245"/>
    </location>
</feature>
<name>A0ABV5HY98_9RHOB</name>
<keyword evidence="9 13" id="KW-0378">Hydrolase</keyword>
<dbReference type="Pfam" id="PF01478">
    <property type="entry name" value="Peptidase_A24"/>
    <property type="match status" value="1"/>
</dbReference>
<feature type="transmembrane region" description="Helical" evidence="10">
    <location>
        <begin position="189"/>
        <end position="214"/>
    </location>
</feature>
<dbReference type="InterPro" id="IPR010627">
    <property type="entry name" value="Prepilin_pept_A24_N"/>
</dbReference>
<accession>A0ABV5HY98</accession>
<evidence type="ECO:0000256" key="2">
    <source>
        <dbReference type="ARBA" id="ARBA00005801"/>
    </source>
</evidence>
<evidence type="ECO:0000259" key="11">
    <source>
        <dbReference type="Pfam" id="PF01478"/>
    </source>
</evidence>